<keyword evidence="3" id="KW-1185">Reference proteome</keyword>
<dbReference type="Proteomes" id="UP000199206">
    <property type="component" value="Unassembled WGS sequence"/>
</dbReference>
<protein>
    <submittedName>
        <fullName evidence="2">General stress protein 26</fullName>
    </submittedName>
</protein>
<evidence type="ECO:0000259" key="1">
    <source>
        <dbReference type="Pfam" id="PF16242"/>
    </source>
</evidence>
<dbReference type="InterPro" id="IPR012349">
    <property type="entry name" value="Split_barrel_FMN-bd"/>
</dbReference>
<dbReference type="Pfam" id="PF16242">
    <property type="entry name" value="Pyrid_ox_like"/>
    <property type="match status" value="1"/>
</dbReference>
<dbReference type="EMBL" id="FOCF01000008">
    <property type="protein sequence ID" value="SEN57323.1"/>
    <property type="molecule type" value="Genomic_DNA"/>
</dbReference>
<dbReference type="PANTHER" id="PTHR34818:SF1">
    <property type="entry name" value="PROTEIN BLI-3"/>
    <property type="match status" value="1"/>
</dbReference>
<dbReference type="STRING" id="1166340.SAMN05192583_3106"/>
<name>A0A1H8HMK5_9SPHN</name>
<proteinExistence type="predicted"/>
<dbReference type="SUPFAM" id="SSF50475">
    <property type="entry name" value="FMN-binding split barrel"/>
    <property type="match status" value="1"/>
</dbReference>
<gene>
    <name evidence="2" type="ORF">SAMN05192583_3106</name>
</gene>
<sequence>MAYKTLADLSSKMAKIDYCTLSTHGDGGTIAARPMSNNRDVEYDGDSFFFAYDSARSVSDIARDPKVGLSYQGSSGIVGQRPFFITIEGQGELIRDKAAFEAHWTKDLEIYFPQGINTPGIVLIKVHAERVHYWDGEDEGEIRV</sequence>
<reference evidence="3" key="1">
    <citation type="submission" date="2016-10" db="EMBL/GenBank/DDBJ databases">
        <authorList>
            <person name="Varghese N."/>
            <person name="Submissions S."/>
        </authorList>
    </citation>
    <scope>NUCLEOTIDE SEQUENCE [LARGE SCALE GENOMIC DNA]</scope>
    <source>
        <strain evidence="3">S6-262</strain>
    </source>
</reference>
<dbReference type="OrthoDB" id="1432662at2"/>
<accession>A0A1H8HMK5</accession>
<dbReference type="Gene3D" id="2.30.110.10">
    <property type="entry name" value="Electron Transport, Fmn-binding Protein, Chain A"/>
    <property type="match status" value="1"/>
</dbReference>
<dbReference type="InterPro" id="IPR038725">
    <property type="entry name" value="YdaG_split_barrel_FMN-bd"/>
</dbReference>
<organism evidence="2 3">
    <name type="scientific">Sphingomonas gellani</name>
    <dbReference type="NCBI Taxonomy" id="1166340"/>
    <lineage>
        <taxon>Bacteria</taxon>
        <taxon>Pseudomonadati</taxon>
        <taxon>Pseudomonadota</taxon>
        <taxon>Alphaproteobacteria</taxon>
        <taxon>Sphingomonadales</taxon>
        <taxon>Sphingomonadaceae</taxon>
        <taxon>Sphingomonas</taxon>
    </lineage>
</organism>
<dbReference type="PANTHER" id="PTHR34818">
    <property type="entry name" value="PROTEIN BLI-3"/>
    <property type="match status" value="1"/>
</dbReference>
<dbReference type="RefSeq" id="WP_093666594.1">
    <property type="nucleotide sequence ID" value="NZ_FOCF01000008.1"/>
</dbReference>
<dbReference type="AlphaFoldDB" id="A0A1H8HMK5"/>
<dbReference type="InterPro" id="IPR052917">
    <property type="entry name" value="Stress-Dev_Protein"/>
</dbReference>
<feature type="domain" description="General stress protein FMN-binding split barrel" evidence="1">
    <location>
        <begin position="7"/>
        <end position="137"/>
    </location>
</feature>
<evidence type="ECO:0000313" key="3">
    <source>
        <dbReference type="Proteomes" id="UP000199206"/>
    </source>
</evidence>
<evidence type="ECO:0000313" key="2">
    <source>
        <dbReference type="EMBL" id="SEN57323.1"/>
    </source>
</evidence>